<dbReference type="FunFam" id="4.10.95.10:FF:000001">
    <property type="entry name" value="Cytochrome c oxidase subunit 6A, mitochondrial"/>
    <property type="match status" value="1"/>
</dbReference>
<evidence type="ECO:0000313" key="15">
    <source>
        <dbReference type="Proteomes" id="UP000245884"/>
    </source>
</evidence>
<dbReference type="GO" id="GO:0006123">
    <property type="term" value="P:mitochondrial electron transport, cytochrome c to oxygen"/>
    <property type="evidence" value="ECO:0007669"/>
    <property type="project" value="TreeGrafter"/>
</dbReference>
<evidence type="ECO:0000256" key="10">
    <source>
        <dbReference type="ARBA" id="ARBA00070930"/>
    </source>
</evidence>
<organism evidence="14 15">
    <name type="scientific">Jaminaea rosea</name>
    <dbReference type="NCBI Taxonomy" id="1569628"/>
    <lineage>
        <taxon>Eukaryota</taxon>
        <taxon>Fungi</taxon>
        <taxon>Dikarya</taxon>
        <taxon>Basidiomycota</taxon>
        <taxon>Ustilaginomycotina</taxon>
        <taxon>Exobasidiomycetes</taxon>
        <taxon>Microstromatales</taxon>
        <taxon>Microstromatales incertae sedis</taxon>
        <taxon>Jaminaea</taxon>
    </lineage>
</organism>
<evidence type="ECO:0000256" key="11">
    <source>
        <dbReference type="ARBA" id="ARBA00082360"/>
    </source>
</evidence>
<dbReference type="PIRSF" id="PIRSF000277">
    <property type="entry name" value="COX6A1"/>
    <property type="match status" value="1"/>
</dbReference>
<keyword evidence="8" id="KW-0496">Mitochondrion</keyword>
<reference evidence="14 15" key="1">
    <citation type="journal article" date="2018" name="Mol. Biol. Evol.">
        <title>Broad Genomic Sampling Reveals a Smut Pathogenic Ancestry of the Fungal Clade Ustilaginomycotina.</title>
        <authorList>
            <person name="Kijpornyongpan T."/>
            <person name="Mondo S.J."/>
            <person name="Barry K."/>
            <person name="Sandor L."/>
            <person name="Lee J."/>
            <person name="Lipzen A."/>
            <person name="Pangilinan J."/>
            <person name="LaButti K."/>
            <person name="Hainaut M."/>
            <person name="Henrissat B."/>
            <person name="Grigoriev I.V."/>
            <person name="Spatafora J.W."/>
            <person name="Aime M.C."/>
        </authorList>
    </citation>
    <scope>NUCLEOTIDE SEQUENCE [LARGE SCALE GENOMIC DNA]</scope>
    <source>
        <strain evidence="14 15">MCA 5214</strain>
    </source>
</reference>
<evidence type="ECO:0000256" key="6">
    <source>
        <dbReference type="ARBA" id="ARBA00022946"/>
    </source>
</evidence>
<dbReference type="GO" id="GO:0030234">
    <property type="term" value="F:enzyme regulator activity"/>
    <property type="evidence" value="ECO:0007669"/>
    <property type="project" value="TreeGrafter"/>
</dbReference>
<feature type="region of interest" description="Disordered" evidence="13">
    <location>
        <begin position="17"/>
        <end position="39"/>
    </location>
</feature>
<dbReference type="Proteomes" id="UP000245884">
    <property type="component" value="Unassembled WGS sequence"/>
</dbReference>
<dbReference type="InterPro" id="IPR036418">
    <property type="entry name" value="Cyt_c_oxidase_su6a_sf"/>
</dbReference>
<keyword evidence="15" id="KW-1185">Reference proteome</keyword>
<sequence length="144" mass="16144">MASRFFAPATLRSAAARAPSAVARRQAPTAVPRRFASGSAHKDPLLAEQEHATEHAAKSADLWRKISMYFCLPGALVMSVYIYQIETAHLQHQAHELAMNGGELPEEGRPNYEYSMMRKKPFPWGDGNKSFFHNDKVNYLPEAQ</sequence>
<dbReference type="STRING" id="1569628.A0A316USM6"/>
<keyword evidence="5" id="KW-0999">Mitochondrion inner membrane</keyword>
<evidence type="ECO:0000256" key="12">
    <source>
        <dbReference type="RuleBase" id="RU004396"/>
    </source>
</evidence>
<evidence type="ECO:0000256" key="4">
    <source>
        <dbReference type="ARBA" id="ARBA00022692"/>
    </source>
</evidence>
<name>A0A316USM6_9BASI</name>
<dbReference type="GO" id="GO:0005743">
    <property type="term" value="C:mitochondrial inner membrane"/>
    <property type="evidence" value="ECO:0007669"/>
    <property type="project" value="UniProtKB-SubCell"/>
</dbReference>
<protein>
    <recommendedName>
        <fullName evidence="10">Cytochrome c oxidase subunit 13, mitochondrial</fullName>
    </recommendedName>
    <alternativeName>
        <fullName evidence="11">Cytochrome c oxidase polypeptide VIa</fullName>
    </alternativeName>
</protein>
<evidence type="ECO:0000256" key="2">
    <source>
        <dbReference type="ARBA" id="ARBA00004673"/>
    </source>
</evidence>
<dbReference type="PANTHER" id="PTHR11504">
    <property type="entry name" value="CYTOCHROME C OXIDASE POLYPEPTIDE VIA"/>
    <property type="match status" value="1"/>
</dbReference>
<accession>A0A316USM6</accession>
<comment type="similarity">
    <text evidence="3 12">Belongs to the cytochrome c oxidase subunit 6A family.</text>
</comment>
<evidence type="ECO:0000256" key="8">
    <source>
        <dbReference type="ARBA" id="ARBA00023128"/>
    </source>
</evidence>
<dbReference type="SUPFAM" id="SSF81411">
    <property type="entry name" value="Mitochondrial cytochrome c oxidase subunit VIa"/>
    <property type="match status" value="1"/>
</dbReference>
<keyword evidence="9" id="KW-0472">Membrane</keyword>
<dbReference type="InterPro" id="IPR001349">
    <property type="entry name" value="Cyt_c_oxidase_su6a"/>
</dbReference>
<evidence type="ECO:0000256" key="7">
    <source>
        <dbReference type="ARBA" id="ARBA00022989"/>
    </source>
</evidence>
<dbReference type="OrthoDB" id="5947505at2759"/>
<proteinExistence type="inferred from homology"/>
<evidence type="ECO:0000256" key="1">
    <source>
        <dbReference type="ARBA" id="ARBA00004434"/>
    </source>
</evidence>
<dbReference type="GeneID" id="37031015"/>
<evidence type="ECO:0000256" key="5">
    <source>
        <dbReference type="ARBA" id="ARBA00022792"/>
    </source>
</evidence>
<evidence type="ECO:0000256" key="9">
    <source>
        <dbReference type="ARBA" id="ARBA00023136"/>
    </source>
</evidence>
<keyword evidence="6" id="KW-0809">Transit peptide</keyword>
<dbReference type="RefSeq" id="XP_025362400.1">
    <property type="nucleotide sequence ID" value="XM_025509192.1"/>
</dbReference>
<feature type="compositionally biased region" description="Low complexity" evidence="13">
    <location>
        <begin position="17"/>
        <end position="28"/>
    </location>
</feature>
<gene>
    <name evidence="14" type="ORF">BDZ90DRAFT_279557</name>
</gene>
<keyword evidence="4" id="KW-0812">Transmembrane</keyword>
<comment type="subcellular location">
    <subcellularLocation>
        <location evidence="1">Mitochondrion inner membrane</location>
        <topology evidence="1">Single-pass membrane protein</topology>
    </subcellularLocation>
</comment>
<dbReference type="EMBL" id="KZ819667">
    <property type="protein sequence ID" value="PWN27788.1"/>
    <property type="molecule type" value="Genomic_DNA"/>
</dbReference>
<comment type="pathway">
    <text evidence="2">Energy metabolism; oxidative phosphorylation.</text>
</comment>
<dbReference type="AlphaFoldDB" id="A0A316USM6"/>
<evidence type="ECO:0000313" key="14">
    <source>
        <dbReference type="EMBL" id="PWN27788.1"/>
    </source>
</evidence>
<dbReference type="PANTHER" id="PTHR11504:SF0">
    <property type="entry name" value="CYTOCHROME C OXIDASE SUBUNIT"/>
    <property type="match status" value="1"/>
</dbReference>
<evidence type="ECO:0000256" key="3">
    <source>
        <dbReference type="ARBA" id="ARBA00005553"/>
    </source>
</evidence>
<dbReference type="Pfam" id="PF02046">
    <property type="entry name" value="COX6A"/>
    <property type="match status" value="1"/>
</dbReference>
<keyword evidence="7" id="KW-1133">Transmembrane helix</keyword>
<dbReference type="Gene3D" id="4.10.95.10">
    <property type="entry name" value="Cytochrome c oxidase, subunit VIa"/>
    <property type="match status" value="1"/>
</dbReference>
<evidence type="ECO:0000256" key="13">
    <source>
        <dbReference type="SAM" id="MobiDB-lite"/>
    </source>
</evidence>